<feature type="signal peptide" evidence="2">
    <location>
        <begin position="1"/>
        <end position="30"/>
    </location>
</feature>
<proteinExistence type="predicted"/>
<dbReference type="SUPFAM" id="SSF53850">
    <property type="entry name" value="Periplasmic binding protein-like II"/>
    <property type="match status" value="1"/>
</dbReference>
<dbReference type="AlphaFoldDB" id="A0A1I0DP87"/>
<evidence type="ECO:0000259" key="3">
    <source>
        <dbReference type="Pfam" id="PF09084"/>
    </source>
</evidence>
<dbReference type="PIRSF" id="PIRSF027386">
    <property type="entry name" value="UCP027386_ABC_sbc_TM0202"/>
    <property type="match status" value="1"/>
</dbReference>
<dbReference type="InterPro" id="IPR015168">
    <property type="entry name" value="SsuA/THI5"/>
</dbReference>
<evidence type="ECO:0000313" key="4">
    <source>
        <dbReference type="EMBL" id="SET33698.1"/>
    </source>
</evidence>
<protein>
    <submittedName>
        <fullName evidence="4">NitT/TauT family transport system substrate-binding protein</fullName>
    </submittedName>
</protein>
<organism evidence="4 5">
    <name type="scientific">[Clostridium] aminophilum</name>
    <dbReference type="NCBI Taxonomy" id="1526"/>
    <lineage>
        <taxon>Bacteria</taxon>
        <taxon>Bacillati</taxon>
        <taxon>Bacillota</taxon>
        <taxon>Clostridia</taxon>
        <taxon>Lachnospirales</taxon>
        <taxon>Lachnospiraceae</taxon>
    </lineage>
</organism>
<name>A0A1I0DP87_9FIRM</name>
<gene>
    <name evidence="4" type="ORF">SAMN04487771_101330</name>
</gene>
<feature type="chain" id="PRO_5011783986" evidence="2">
    <location>
        <begin position="31"/>
        <end position="367"/>
    </location>
</feature>
<reference evidence="4 5" key="1">
    <citation type="submission" date="2016-10" db="EMBL/GenBank/DDBJ databases">
        <authorList>
            <person name="de Groot N.N."/>
        </authorList>
    </citation>
    <scope>NUCLEOTIDE SEQUENCE [LARGE SCALE GENOMIC DNA]</scope>
    <source>
        <strain evidence="4 5">KH1P1</strain>
    </source>
</reference>
<dbReference type="STRING" id="1526.SAMN02910262_01678"/>
<evidence type="ECO:0000256" key="2">
    <source>
        <dbReference type="SAM" id="SignalP"/>
    </source>
</evidence>
<dbReference type="InterPro" id="IPR027024">
    <property type="entry name" value="UCP027386_ABC_sbc_TM0202"/>
</dbReference>
<dbReference type="Pfam" id="PF09084">
    <property type="entry name" value="NMT1"/>
    <property type="match status" value="1"/>
</dbReference>
<feature type="region of interest" description="Disordered" evidence="1">
    <location>
        <begin position="33"/>
        <end position="62"/>
    </location>
</feature>
<sequence>MKNHTYRLSAATLAAAMMIGAAGCASGAKAPETTAASTTEAPAESAAETSSESASDASGAAESTAAHKDGAIRLAGLKGPTSIGMVKLLDDAEAGKSLNSYEFLMAASADEITPKFLQGELDIIAAPINLGSVLYNKSEGRVQMAAVNTLGVTYIVESGDSKELKTWADLKGETIMATGKGSVPEYSLTYLLKENGLDPEKDVTIDWKSEPTEVVASMKENGKGIAMLPQPFVTVAKTQISDLKTVFNMTEEWDKLGTDSRLITAGLFVRKDFAENHAKELADFLSEYQASTEYANANPADASKLVEKYGIVKAPIAEKAIPECNIVTITGEDMKKAASGFLNVLSELNPKAVGGKVPADDFYYAAQ</sequence>
<accession>A0A1I0DP87</accession>
<feature type="domain" description="SsuA/THI5-like" evidence="3">
    <location>
        <begin position="156"/>
        <end position="302"/>
    </location>
</feature>
<evidence type="ECO:0000256" key="1">
    <source>
        <dbReference type="SAM" id="MobiDB-lite"/>
    </source>
</evidence>
<dbReference type="PANTHER" id="PTHR30024:SF46">
    <property type="entry name" value="ABC TRANSPORTER, SUBSTRATE-BINDING LIPOPROTEIN"/>
    <property type="match status" value="1"/>
</dbReference>
<dbReference type="OrthoDB" id="9814375at2"/>
<dbReference type="EMBL" id="FOIL01000013">
    <property type="protein sequence ID" value="SET33698.1"/>
    <property type="molecule type" value="Genomic_DNA"/>
</dbReference>
<dbReference type="Proteomes" id="UP000199820">
    <property type="component" value="Unassembled WGS sequence"/>
</dbReference>
<dbReference type="PANTHER" id="PTHR30024">
    <property type="entry name" value="ALIPHATIC SULFONATES-BINDING PROTEIN-RELATED"/>
    <property type="match status" value="1"/>
</dbReference>
<dbReference type="Gene3D" id="3.40.190.10">
    <property type="entry name" value="Periplasmic binding protein-like II"/>
    <property type="match status" value="2"/>
</dbReference>
<keyword evidence="5" id="KW-1185">Reference proteome</keyword>
<dbReference type="RefSeq" id="WP_074649156.1">
    <property type="nucleotide sequence ID" value="NZ_FOIL01000013.1"/>
</dbReference>
<keyword evidence="2" id="KW-0732">Signal</keyword>
<dbReference type="PROSITE" id="PS51257">
    <property type="entry name" value="PROKAR_LIPOPROTEIN"/>
    <property type="match status" value="1"/>
</dbReference>
<evidence type="ECO:0000313" key="5">
    <source>
        <dbReference type="Proteomes" id="UP000199820"/>
    </source>
</evidence>
<dbReference type="eggNOG" id="COG0715">
    <property type="taxonomic scope" value="Bacteria"/>
</dbReference>